<gene>
    <name evidence="1" type="ORF">E2636_18595</name>
</gene>
<organism evidence="1 2">
    <name type="scientific">Paenisporosarcina antarctica</name>
    <dbReference type="NCBI Taxonomy" id="417367"/>
    <lineage>
        <taxon>Bacteria</taxon>
        <taxon>Bacillati</taxon>
        <taxon>Bacillota</taxon>
        <taxon>Bacilli</taxon>
        <taxon>Bacillales</taxon>
        <taxon>Caryophanaceae</taxon>
        <taxon>Paenisporosarcina</taxon>
    </lineage>
</organism>
<protein>
    <submittedName>
        <fullName evidence="1">Uncharacterized protein</fullName>
    </submittedName>
</protein>
<keyword evidence="2" id="KW-1185">Reference proteome</keyword>
<proteinExistence type="predicted"/>
<geneLocation type="plasmid" evidence="1">
    <name>unnamed</name>
</geneLocation>
<sequence length="429" mass="51128">MKIQFEDWSTQQDFSSRTSDLFKESILCYRSRAYKGALLFSFLSFQNIIMERILNAKIPPTALTYEKKWIEINSKLRDEDKSDGQVIESIIMQKPFDIFNLSEDTRNQYIYWKNRRNDCAHGKENKIDYSHIESFWLFIESNLEKFNVNGGVSHLIEKVKNHFDITRTPSDKNPSYLIKIIPEVMIPLELKDFLETTYENVISKKTFHYDDANVLTFYKELLNLKQEFLPYVLNYFKENKSLLINLLAIETSLIYQFKTDPVFIRMVWKTELKNSFSHYRIVVSLLRYKLIPKDQFEEFVIAITENNSDTFFVDISAENQVEFNVLKESIFLKTVGDIAFHSDFPKINSFDWARENKNLLCHYLRIYNFNEDVVRALYSTFSKPNYPWQFGKTLVELFEQEPELFEYYTMIADLHSIEIPSYFQKRLGI</sequence>
<evidence type="ECO:0000313" key="2">
    <source>
        <dbReference type="Proteomes" id="UP000294292"/>
    </source>
</evidence>
<dbReference type="KEGG" id="panc:E2636_18595"/>
<reference evidence="1 2" key="1">
    <citation type="submission" date="2019-03" db="EMBL/GenBank/DDBJ databases">
        <title>Complete genome sequence of Paenisporosarcina antarctica CGMCC 1.6503T.</title>
        <authorList>
            <person name="Rong J.-C."/>
            <person name="Chi N.-Y."/>
            <person name="Zhang Q.-F."/>
        </authorList>
    </citation>
    <scope>NUCLEOTIDE SEQUENCE [LARGE SCALE GENOMIC DNA]</scope>
    <source>
        <strain evidence="1 2">CGMCC 1.6503</strain>
        <plasmid evidence="1 2">unnamed</plasmid>
    </source>
</reference>
<name>A0A4P7A3S0_9BACL</name>
<dbReference type="RefSeq" id="WP_134211878.1">
    <property type="nucleotide sequence ID" value="NZ_CP038016.1"/>
</dbReference>
<evidence type="ECO:0000313" key="1">
    <source>
        <dbReference type="EMBL" id="QBP43169.1"/>
    </source>
</evidence>
<dbReference type="GeneID" id="39472599"/>
<dbReference type="OrthoDB" id="789080at2"/>
<dbReference type="AlphaFoldDB" id="A0A4P7A3S0"/>
<dbReference type="EMBL" id="CP038016">
    <property type="protein sequence ID" value="QBP43169.1"/>
    <property type="molecule type" value="Genomic_DNA"/>
</dbReference>
<dbReference type="Proteomes" id="UP000294292">
    <property type="component" value="Plasmid unnamed"/>
</dbReference>
<keyword evidence="1" id="KW-0614">Plasmid</keyword>
<accession>A0A4P7A3S0</accession>